<evidence type="ECO:0000256" key="2">
    <source>
        <dbReference type="ARBA" id="ARBA00022527"/>
    </source>
</evidence>
<evidence type="ECO:0000313" key="17">
    <source>
        <dbReference type="EMBL" id="KAF8780638.1"/>
    </source>
</evidence>
<gene>
    <name evidence="17" type="ORF">HU200_001240</name>
</gene>
<dbReference type="GO" id="GO:0005509">
    <property type="term" value="F:calcium ion binding"/>
    <property type="evidence" value="ECO:0007669"/>
    <property type="project" value="InterPro"/>
</dbReference>
<protein>
    <recommendedName>
        <fullName evidence="16">Protein kinase domain-containing protein</fullName>
    </recommendedName>
</protein>
<reference evidence="17" key="1">
    <citation type="submission" date="2020-07" db="EMBL/GenBank/DDBJ databases">
        <title>Genome sequence and genetic diversity analysis of an under-domesticated orphan crop, white fonio (Digitaria exilis).</title>
        <authorList>
            <person name="Bennetzen J.L."/>
            <person name="Chen S."/>
            <person name="Ma X."/>
            <person name="Wang X."/>
            <person name="Yssel A.E.J."/>
            <person name="Chaluvadi S.R."/>
            <person name="Johnson M."/>
            <person name="Gangashetty P."/>
            <person name="Hamidou F."/>
            <person name="Sanogo M.D."/>
            <person name="Zwaenepoel A."/>
            <person name="Wallace J."/>
            <person name="Van De Peer Y."/>
            <person name="Van Deynze A."/>
        </authorList>
    </citation>
    <scope>NUCLEOTIDE SEQUENCE</scope>
    <source>
        <tissue evidence="17">Leaves</tissue>
    </source>
</reference>
<dbReference type="SMART" id="SM00179">
    <property type="entry name" value="EGF_CA"/>
    <property type="match status" value="1"/>
</dbReference>
<dbReference type="SUPFAM" id="SSF57196">
    <property type="entry name" value="EGF/Laminin"/>
    <property type="match status" value="1"/>
</dbReference>
<name>A0A835FYN0_9POAL</name>
<evidence type="ECO:0000259" key="16">
    <source>
        <dbReference type="PROSITE" id="PS50011"/>
    </source>
</evidence>
<evidence type="ECO:0000256" key="5">
    <source>
        <dbReference type="ARBA" id="ARBA00022729"/>
    </source>
</evidence>
<dbReference type="Pfam" id="PF13947">
    <property type="entry name" value="GUB_WAK_bind"/>
    <property type="match status" value="2"/>
</dbReference>
<dbReference type="InterPro" id="IPR025287">
    <property type="entry name" value="WAK_GUB"/>
</dbReference>
<dbReference type="PROSITE" id="PS01187">
    <property type="entry name" value="EGF_CA"/>
    <property type="match status" value="1"/>
</dbReference>
<dbReference type="InterPro" id="IPR008271">
    <property type="entry name" value="Ser/Thr_kinase_AS"/>
</dbReference>
<evidence type="ECO:0000313" key="18">
    <source>
        <dbReference type="Proteomes" id="UP000636709"/>
    </source>
</evidence>
<keyword evidence="18" id="KW-1185">Reference proteome</keyword>
<evidence type="ECO:0000256" key="6">
    <source>
        <dbReference type="ARBA" id="ARBA00022741"/>
    </source>
</evidence>
<keyword evidence="9 14" id="KW-1133">Transmembrane helix</keyword>
<dbReference type="Gene3D" id="1.10.510.10">
    <property type="entry name" value="Transferase(Phosphotransferase) domain 1"/>
    <property type="match status" value="1"/>
</dbReference>
<dbReference type="InterPro" id="IPR018097">
    <property type="entry name" value="EGF_Ca-bd_CS"/>
</dbReference>
<evidence type="ECO:0000256" key="12">
    <source>
        <dbReference type="ARBA" id="ARBA00023180"/>
    </source>
</evidence>
<dbReference type="InterPro" id="IPR045274">
    <property type="entry name" value="WAK-like"/>
</dbReference>
<feature type="domain" description="Protein kinase" evidence="16">
    <location>
        <begin position="582"/>
        <end position="857"/>
    </location>
</feature>
<dbReference type="GO" id="GO:0007166">
    <property type="term" value="P:cell surface receptor signaling pathway"/>
    <property type="evidence" value="ECO:0007669"/>
    <property type="project" value="InterPro"/>
</dbReference>
<dbReference type="Pfam" id="PF00069">
    <property type="entry name" value="Pkinase"/>
    <property type="match status" value="1"/>
</dbReference>
<dbReference type="GO" id="GO:0005886">
    <property type="term" value="C:plasma membrane"/>
    <property type="evidence" value="ECO:0007669"/>
    <property type="project" value="TreeGrafter"/>
</dbReference>
<dbReference type="PROSITE" id="PS00107">
    <property type="entry name" value="PROTEIN_KINASE_ATP"/>
    <property type="match status" value="1"/>
</dbReference>
<dbReference type="InterPro" id="IPR017441">
    <property type="entry name" value="Protein_kinase_ATP_BS"/>
</dbReference>
<dbReference type="AlphaFoldDB" id="A0A835FYN0"/>
<comment type="subcellular location">
    <subcellularLocation>
        <location evidence="1">Membrane</location>
        <topology evidence="1">Single-pass type I membrane protein</topology>
    </subcellularLocation>
</comment>
<dbReference type="InterPro" id="IPR000742">
    <property type="entry name" value="EGF"/>
</dbReference>
<evidence type="ECO:0000256" key="9">
    <source>
        <dbReference type="ARBA" id="ARBA00022989"/>
    </source>
</evidence>
<keyword evidence="10 14" id="KW-0472">Membrane</keyword>
<dbReference type="PANTHER" id="PTHR27005">
    <property type="entry name" value="WALL-ASSOCIATED RECEPTOR KINASE-LIKE 21"/>
    <property type="match status" value="1"/>
</dbReference>
<evidence type="ECO:0000256" key="3">
    <source>
        <dbReference type="ARBA" id="ARBA00022679"/>
    </source>
</evidence>
<dbReference type="OrthoDB" id="4062651at2759"/>
<dbReference type="PROSITE" id="PS00108">
    <property type="entry name" value="PROTEIN_KINASE_ST"/>
    <property type="match status" value="1"/>
</dbReference>
<evidence type="ECO:0000256" key="8">
    <source>
        <dbReference type="ARBA" id="ARBA00022840"/>
    </source>
</evidence>
<keyword evidence="11" id="KW-1015">Disulfide bond</keyword>
<dbReference type="GO" id="GO:0005524">
    <property type="term" value="F:ATP binding"/>
    <property type="evidence" value="ECO:0007669"/>
    <property type="project" value="UniProtKB-UniRule"/>
</dbReference>
<dbReference type="Gene3D" id="2.10.25.10">
    <property type="entry name" value="Laminin"/>
    <property type="match status" value="1"/>
</dbReference>
<keyword evidence="5 15" id="KW-0732">Signal</keyword>
<feature type="binding site" evidence="13">
    <location>
        <position position="610"/>
    </location>
    <ligand>
        <name>ATP</name>
        <dbReference type="ChEBI" id="CHEBI:30616"/>
    </ligand>
</feature>
<sequence length="906" mass="100141">MGFLARDAKLLAAVFLLACAWAVAAQATSNASVPSAATLANCPKKCGNLNVEYPFGIGAGCFRDGDFELICNNSTDEPKLFLNDGITEVNFDIDTSNGGSLFVSLSQLIPLRSGIDVYNMSWKPPGRSFGWQNMELYFSGCNFDAYWLYDDLHPRALLCTVNCPEGIRETDIDTWNCNGTGCCSSGKMKGGEAYSFNVQFVRHNHTLEDVAEMQSPNRSSLWDRIQVGSGTKAIDLSWAITDQISCAAALENKTNYACLSGHSTCTDDYTNFPSYLCVCEGGYFGNPYVLGGCSSDRGYNPAPRKANCSRTCGNISIPFPFGLEEECSARTEFQLDCTDVSSSTLRPHNYVTTSVSNINVGEGIIVVKDDSDNTVSFGPLYSGTMFTQEMQWVVANLSCKDAALDITTYACVSANSTCLGWHTTDFLGSYLYIGYRCKCTHGFQGNPYTTDGCQDVDECETTPGICNGLCHNTKGGYYCTPCPEKTQYDTTQMKCTQSKRQKSLLLGVLIGLGVGFGILLVALCSTFAVYRWRRDVKKKLRRKYFRENQGLLLEQLISTDENAKDKTKIFSLEDLEKATNNFDETRILGRGGHGMVYKGILSDQRVVAIKISKVIEQSEINQFINEVAILSQISHRNIVKLFGCCLETKVPLLVYDFVPNGSLYDILHSGSESTFCLSWDDCLRIAAEAAGALYYLHSAASVSVFHRDVKSSNILLDANYTAKVSDFGASRLVPIDETHIDTLVQGTFGYLDPEYYHTGQLNEKSDVYSFGVVLVELLIRRKPIFSGESGLKHNLSSYFLLELKSRPIEAIVAPQILEEASKEEISSVASLAEMCLKLKGEERPTMKEVEMALHTLRTKRSKYRIVAPENDQEMQPLLYSTAETITGHPLAIPVDRNMDHTKPNMI</sequence>
<keyword evidence="7" id="KW-0418">Kinase</keyword>
<evidence type="ECO:0000256" key="4">
    <source>
        <dbReference type="ARBA" id="ARBA00022692"/>
    </source>
</evidence>
<evidence type="ECO:0000256" key="7">
    <source>
        <dbReference type="ARBA" id="ARBA00022777"/>
    </source>
</evidence>
<dbReference type="FunFam" id="3.30.200.20:FF:000043">
    <property type="entry name" value="Wall-associated receptor kinase 2"/>
    <property type="match status" value="1"/>
</dbReference>
<dbReference type="GO" id="GO:0030247">
    <property type="term" value="F:polysaccharide binding"/>
    <property type="evidence" value="ECO:0007669"/>
    <property type="project" value="InterPro"/>
</dbReference>
<dbReference type="SMART" id="SM00220">
    <property type="entry name" value="S_TKc"/>
    <property type="match status" value="1"/>
</dbReference>
<keyword evidence="6 13" id="KW-0547">Nucleotide-binding</keyword>
<dbReference type="SUPFAM" id="SSF56112">
    <property type="entry name" value="Protein kinase-like (PK-like)"/>
    <property type="match status" value="1"/>
</dbReference>
<accession>A0A835FYN0</accession>
<dbReference type="GO" id="GO:0004674">
    <property type="term" value="F:protein serine/threonine kinase activity"/>
    <property type="evidence" value="ECO:0007669"/>
    <property type="project" value="UniProtKB-KW"/>
</dbReference>
<keyword evidence="2" id="KW-0723">Serine/threonine-protein kinase</keyword>
<keyword evidence="12" id="KW-0325">Glycoprotein</keyword>
<dbReference type="Proteomes" id="UP000636709">
    <property type="component" value="Unassembled WGS sequence"/>
</dbReference>
<evidence type="ECO:0000256" key="13">
    <source>
        <dbReference type="PROSITE-ProRule" id="PRU10141"/>
    </source>
</evidence>
<dbReference type="PROSITE" id="PS50011">
    <property type="entry name" value="PROTEIN_KINASE_DOM"/>
    <property type="match status" value="1"/>
</dbReference>
<keyword evidence="3" id="KW-0808">Transferase</keyword>
<evidence type="ECO:0000256" key="10">
    <source>
        <dbReference type="ARBA" id="ARBA00023136"/>
    </source>
</evidence>
<dbReference type="PANTHER" id="PTHR27005:SF412">
    <property type="entry name" value="OS04G0307900 PROTEIN"/>
    <property type="match status" value="1"/>
</dbReference>
<comment type="caution">
    <text evidence="17">The sequence shown here is derived from an EMBL/GenBank/DDBJ whole genome shotgun (WGS) entry which is preliminary data.</text>
</comment>
<keyword evidence="8 13" id="KW-0067">ATP-binding</keyword>
<feature type="signal peptide" evidence="15">
    <location>
        <begin position="1"/>
        <end position="25"/>
    </location>
</feature>
<keyword evidence="4 14" id="KW-0812">Transmembrane</keyword>
<feature type="transmembrane region" description="Helical" evidence="14">
    <location>
        <begin position="504"/>
        <end position="532"/>
    </location>
</feature>
<dbReference type="InterPro" id="IPR000719">
    <property type="entry name" value="Prot_kinase_dom"/>
</dbReference>
<dbReference type="CDD" id="cd00054">
    <property type="entry name" value="EGF_CA"/>
    <property type="match status" value="1"/>
</dbReference>
<dbReference type="Gene3D" id="3.30.200.20">
    <property type="entry name" value="Phosphorylase Kinase, domain 1"/>
    <property type="match status" value="1"/>
</dbReference>
<feature type="chain" id="PRO_5032509118" description="Protein kinase domain-containing protein" evidence="15">
    <location>
        <begin position="26"/>
        <end position="906"/>
    </location>
</feature>
<proteinExistence type="predicted"/>
<dbReference type="FunFam" id="1.10.510.10:FF:000084">
    <property type="entry name" value="Wall-associated receptor kinase 2"/>
    <property type="match status" value="1"/>
</dbReference>
<evidence type="ECO:0000256" key="14">
    <source>
        <dbReference type="SAM" id="Phobius"/>
    </source>
</evidence>
<evidence type="ECO:0000256" key="15">
    <source>
        <dbReference type="SAM" id="SignalP"/>
    </source>
</evidence>
<evidence type="ECO:0000256" key="1">
    <source>
        <dbReference type="ARBA" id="ARBA00004479"/>
    </source>
</evidence>
<evidence type="ECO:0000256" key="11">
    <source>
        <dbReference type="ARBA" id="ARBA00023157"/>
    </source>
</evidence>
<organism evidence="17 18">
    <name type="scientific">Digitaria exilis</name>
    <dbReference type="NCBI Taxonomy" id="1010633"/>
    <lineage>
        <taxon>Eukaryota</taxon>
        <taxon>Viridiplantae</taxon>
        <taxon>Streptophyta</taxon>
        <taxon>Embryophyta</taxon>
        <taxon>Tracheophyta</taxon>
        <taxon>Spermatophyta</taxon>
        <taxon>Magnoliopsida</taxon>
        <taxon>Liliopsida</taxon>
        <taxon>Poales</taxon>
        <taxon>Poaceae</taxon>
        <taxon>PACMAD clade</taxon>
        <taxon>Panicoideae</taxon>
        <taxon>Panicodae</taxon>
        <taxon>Paniceae</taxon>
        <taxon>Anthephorinae</taxon>
        <taxon>Digitaria</taxon>
    </lineage>
</organism>
<dbReference type="SMART" id="SM00181">
    <property type="entry name" value="EGF"/>
    <property type="match status" value="3"/>
</dbReference>
<dbReference type="InterPro" id="IPR001881">
    <property type="entry name" value="EGF-like_Ca-bd_dom"/>
</dbReference>
<dbReference type="InterPro" id="IPR011009">
    <property type="entry name" value="Kinase-like_dom_sf"/>
</dbReference>
<dbReference type="EMBL" id="JACEFO010000121">
    <property type="protein sequence ID" value="KAF8780638.1"/>
    <property type="molecule type" value="Genomic_DNA"/>
</dbReference>